<accession>A0ACC0LND2</accession>
<evidence type="ECO:0000313" key="1">
    <source>
        <dbReference type="EMBL" id="KAI8530231.1"/>
    </source>
</evidence>
<comment type="caution">
    <text evidence="1">The sequence shown here is derived from an EMBL/GenBank/DDBJ whole genome shotgun (WGS) entry which is preliminary data.</text>
</comment>
<evidence type="ECO:0000313" key="2">
    <source>
        <dbReference type="Proteomes" id="UP001062846"/>
    </source>
</evidence>
<dbReference type="EMBL" id="CM046398">
    <property type="protein sequence ID" value="KAI8530231.1"/>
    <property type="molecule type" value="Genomic_DNA"/>
</dbReference>
<protein>
    <submittedName>
        <fullName evidence="1">Uncharacterized protein</fullName>
    </submittedName>
</protein>
<organism evidence="1 2">
    <name type="scientific">Rhododendron molle</name>
    <name type="common">Chinese azalea</name>
    <name type="synonym">Azalea mollis</name>
    <dbReference type="NCBI Taxonomy" id="49168"/>
    <lineage>
        <taxon>Eukaryota</taxon>
        <taxon>Viridiplantae</taxon>
        <taxon>Streptophyta</taxon>
        <taxon>Embryophyta</taxon>
        <taxon>Tracheophyta</taxon>
        <taxon>Spermatophyta</taxon>
        <taxon>Magnoliopsida</taxon>
        <taxon>eudicotyledons</taxon>
        <taxon>Gunneridae</taxon>
        <taxon>Pentapetalae</taxon>
        <taxon>asterids</taxon>
        <taxon>Ericales</taxon>
        <taxon>Ericaceae</taxon>
        <taxon>Ericoideae</taxon>
        <taxon>Rhodoreae</taxon>
        <taxon>Rhododendron</taxon>
    </lineage>
</organism>
<sequence length="1426" mass="162560">MGVSFQDALASTCPHFVEVLRVRSCRLGMEPGAVYYLRSSDDTVVRVGASTSRSTHNLRYTADAHFIKKYSVLFELGEQFEWEKAGDFENWLGSIVNARPKFIQPFYRSANALPVLPNSPRGIDHHYCWFVDVVQIRENMTVSIPEEFVPYIFAPPDAVVIIHSGARFFHVKLKNDQLTIGWDRVALTHNLGRNYILMFGLVGHLQFDLFVFDEEGCEVSYDWSTTLPIHQANAPIGWDAKLAMCNSNGSAGLTACPPSSFRASRHALRCNLILSSSDLERLEVPMRFQLFCQTHGCEYFRLVSRGRSWFVRYVAGHFVGYGWKLFVEEHTLQPSDMLVLSPDIKLELHTMVFSVNDCERIYWWCFKFLMAMSIEDQLASTCHNFVSILRVRNEYFLIDERNKGVKVGQAVHDNAAIRYSAHWNFIKKYSALFELGEVFQWNNSVNFYNWLRSILIANPRFIEPHLRSLNALFTPRNADVNLVRKEVIGNEIDHLINFPSDNIGDAQKNQRLPKARQTTRKSNFQRHAIPIEPNRLPNVPQCRFCLAKRFPNESDNFCCSKGKIKLYSINIPDNLLQLYNGQSKKSKDFLHDIRAYNNNFAFTSLRVNLDPKYATNNKGIYTFRAQGQVCHYINSLYPTNRIPSFLQLYFHDTDKEIENRMNFTKTLDKENVTKLVKILDENPYSKFFRSLHVIPNLENHEIRIRANPILDVGTMSAPSASQVAAIWCESEERSDFKERDILVHTHDGHSQRIRYYYGCYDPLQYPLLFPLGEPGWHQGIKKVSEKQLGAFSHGQGSVLPSHSTTSEDLITTESLVYEENLAKDNMVSAREFYAYRFQIRPSIDSIILQSGRLLQQFAVDMYVKIETSRLDYFRNKQDEIRADLYQGIIDSISKDDLSNEKCLEEASFYCMPLSLRQLFCTILVHCNAMNPKQLFLKFEDSLKEDFTKRELMSNNEARQCLLQALKSELESMGRKLTDFGLHDLIDTSTETSIVCKEIQDEKNIKISEKDLQNSANLNKEQIKAFNDILEAVTFEKPMSFFIDGQGGTGKTFLYRSLLAVVRSRNLIALATATSGVAASILPNGRTAHSRFKIPIDGEGKLSCNVSKQSGLASLLKSASLIIWDEASMAKRQSIEALDILLRDLTEKDYLFGGKVVVLGGDFRQVLPVIPKGSKDDCIDASLVRSPIWSSLKKHTLKENMRAKQDPAFSNFLLRIGNGVEPQNSKGEISIPSSMIIQPVPEKTPVQQLMDFAFPDLSRYSTDAISMTNSAILSPRNDTVDEINEELIARFPGEQHEYLSIDQTVNKANQGLYIDFMHSVAPPGLPPHRLILIENCPVILLRNINPSKGLCNGTRLICRNFEKHTIIAEIAVGEKKNRHRFHTSYNCNFILIGTTTNLATGIKLQTRGSTTFIFDPILPEANALKTW</sequence>
<reference evidence="1" key="1">
    <citation type="submission" date="2022-02" db="EMBL/GenBank/DDBJ databases">
        <title>Plant Genome Project.</title>
        <authorList>
            <person name="Zhang R.-G."/>
        </authorList>
    </citation>
    <scope>NUCLEOTIDE SEQUENCE</scope>
    <source>
        <strain evidence="1">AT1</strain>
    </source>
</reference>
<proteinExistence type="predicted"/>
<gene>
    <name evidence="1" type="ORF">RHMOL_Rhmol11G0040100</name>
</gene>
<name>A0ACC0LND2_RHOML</name>
<dbReference type="Proteomes" id="UP001062846">
    <property type="component" value="Chromosome 11"/>
</dbReference>
<keyword evidence="2" id="KW-1185">Reference proteome</keyword>